<dbReference type="Proteomes" id="UP000261360">
    <property type="component" value="Unplaced"/>
</dbReference>
<dbReference type="PRINTS" id="PR00783">
    <property type="entry name" value="MINTRINSICP"/>
</dbReference>
<dbReference type="GO" id="GO:0035379">
    <property type="term" value="F:carbon dioxide transmembrane transporter activity"/>
    <property type="evidence" value="ECO:0007669"/>
    <property type="project" value="TreeGrafter"/>
</dbReference>
<evidence type="ECO:0000256" key="1">
    <source>
        <dbReference type="ARBA" id="ARBA00004141"/>
    </source>
</evidence>
<dbReference type="GO" id="GO:0006972">
    <property type="term" value="P:hyperosmotic response"/>
    <property type="evidence" value="ECO:0007669"/>
    <property type="project" value="TreeGrafter"/>
</dbReference>
<evidence type="ECO:0000313" key="8">
    <source>
        <dbReference type="Proteomes" id="UP000261360"/>
    </source>
</evidence>
<evidence type="ECO:0000256" key="2">
    <source>
        <dbReference type="ARBA" id="ARBA00006175"/>
    </source>
</evidence>
<dbReference type="Ensembl" id="ENSSLDT00000020464.1">
    <property type="protein sequence ID" value="ENSSLDP00000019800.1"/>
    <property type="gene ID" value="ENSSLDG00000015468.1"/>
</dbReference>
<dbReference type="GeneTree" id="ENSGT00940000157015"/>
<accession>A0A3B4XNP2</accession>
<keyword evidence="6" id="KW-0813">Transport</keyword>
<evidence type="ECO:0000256" key="5">
    <source>
        <dbReference type="ARBA" id="ARBA00023136"/>
    </source>
</evidence>
<keyword evidence="3 6" id="KW-0812">Transmembrane</keyword>
<dbReference type="STRING" id="1841481.ENSSLDP00000019800"/>
<dbReference type="GO" id="GO:0015168">
    <property type="term" value="F:glycerol transmembrane transporter activity"/>
    <property type="evidence" value="ECO:0007669"/>
    <property type="project" value="TreeGrafter"/>
</dbReference>
<dbReference type="GO" id="GO:0015250">
    <property type="term" value="F:water channel activity"/>
    <property type="evidence" value="ECO:0007669"/>
    <property type="project" value="TreeGrafter"/>
</dbReference>
<dbReference type="InterPro" id="IPR023271">
    <property type="entry name" value="Aquaporin-like"/>
</dbReference>
<evidence type="ECO:0000256" key="4">
    <source>
        <dbReference type="ARBA" id="ARBA00022989"/>
    </source>
</evidence>
<keyword evidence="5" id="KW-0472">Membrane</keyword>
<dbReference type="InterPro" id="IPR000425">
    <property type="entry name" value="MIP"/>
</dbReference>
<dbReference type="Pfam" id="PF00230">
    <property type="entry name" value="MIP"/>
    <property type="match status" value="1"/>
</dbReference>
<dbReference type="GO" id="GO:0016020">
    <property type="term" value="C:membrane"/>
    <property type="evidence" value="ECO:0007669"/>
    <property type="project" value="UniProtKB-SubCell"/>
</dbReference>
<reference evidence="7" key="1">
    <citation type="submission" date="2025-08" db="UniProtKB">
        <authorList>
            <consortium name="Ensembl"/>
        </authorList>
    </citation>
    <scope>IDENTIFICATION</scope>
</reference>
<dbReference type="GO" id="GO:0003097">
    <property type="term" value="P:renal water transport"/>
    <property type="evidence" value="ECO:0007669"/>
    <property type="project" value="TreeGrafter"/>
</dbReference>
<keyword evidence="4" id="KW-1133">Transmembrane helix</keyword>
<evidence type="ECO:0000256" key="6">
    <source>
        <dbReference type="RuleBase" id="RU000477"/>
    </source>
</evidence>
<evidence type="ECO:0000313" key="7">
    <source>
        <dbReference type="Ensembl" id="ENSSLDP00000019800.1"/>
    </source>
</evidence>
<sequence length="221" mass="24865">MFRRAVAVEFVSMFLFIFIVCVRVCYILAQMLGAVATSAFENGYSPSELLGPWVILVHLFSFISQESYCALKKHFVIEFLATLQLVACAIAVTDKRQSDVKDFNAAGLTCCHLHLQISFTGCGTNPARSFGPVLIRKGIKNTWACGGIAATIYNTILYPRTPNPRMRRIVLLHGAEDEAENKISMQHFRFPVCRHTNKQQICIFSFVVSDISCFFKPRNIL</sequence>
<protein>
    <submittedName>
        <fullName evidence="7">Aquaporin 1a (Colton blood group), tandem duplicate 2</fullName>
    </submittedName>
</protein>
<dbReference type="PANTHER" id="PTHR19139:SF161">
    <property type="entry name" value="AQUAPORIN-1"/>
    <property type="match status" value="1"/>
</dbReference>
<keyword evidence="8" id="KW-1185">Reference proteome</keyword>
<name>A0A3B4XNP2_SERLL</name>
<comment type="subcellular location">
    <subcellularLocation>
        <location evidence="1">Membrane</location>
        <topology evidence="1">Multi-pass membrane protein</topology>
    </subcellularLocation>
</comment>
<reference evidence="7" key="2">
    <citation type="submission" date="2025-09" db="UniProtKB">
        <authorList>
            <consortium name="Ensembl"/>
        </authorList>
    </citation>
    <scope>IDENTIFICATION</scope>
</reference>
<organism evidence="7 8">
    <name type="scientific">Seriola lalandi dorsalis</name>
    <dbReference type="NCBI Taxonomy" id="1841481"/>
    <lineage>
        <taxon>Eukaryota</taxon>
        <taxon>Metazoa</taxon>
        <taxon>Chordata</taxon>
        <taxon>Craniata</taxon>
        <taxon>Vertebrata</taxon>
        <taxon>Euteleostomi</taxon>
        <taxon>Actinopterygii</taxon>
        <taxon>Neopterygii</taxon>
        <taxon>Teleostei</taxon>
        <taxon>Neoteleostei</taxon>
        <taxon>Acanthomorphata</taxon>
        <taxon>Carangaria</taxon>
        <taxon>Carangiformes</taxon>
        <taxon>Carangidae</taxon>
        <taxon>Seriola</taxon>
    </lineage>
</organism>
<comment type="similarity">
    <text evidence="2 6">Belongs to the MIP/aquaporin (TC 1.A.8) family.</text>
</comment>
<dbReference type="Gene3D" id="1.20.1080.10">
    <property type="entry name" value="Glycerol uptake facilitator protein"/>
    <property type="match status" value="1"/>
</dbReference>
<proteinExistence type="inferred from homology"/>
<dbReference type="GO" id="GO:0008519">
    <property type="term" value="F:ammonium channel activity"/>
    <property type="evidence" value="ECO:0007669"/>
    <property type="project" value="TreeGrafter"/>
</dbReference>
<evidence type="ECO:0000256" key="3">
    <source>
        <dbReference type="ARBA" id="ARBA00022692"/>
    </source>
</evidence>
<dbReference type="AlphaFoldDB" id="A0A3B4XNP2"/>
<dbReference type="PANTHER" id="PTHR19139">
    <property type="entry name" value="AQUAPORIN TRANSPORTER"/>
    <property type="match status" value="1"/>
</dbReference>
<dbReference type="SUPFAM" id="SSF81338">
    <property type="entry name" value="Aquaporin-like"/>
    <property type="match status" value="1"/>
</dbReference>
<dbReference type="InterPro" id="IPR034294">
    <property type="entry name" value="Aquaporin_transptr"/>
</dbReference>